<dbReference type="Proteomes" id="UP000242188">
    <property type="component" value="Unassembled WGS sequence"/>
</dbReference>
<sequence>MSGLYTVMAYVLKGVEYSSRAINSVIRVNYEVVTVVLYYCIQLLTLVYHCSSIFLTVLFNIVSSGVDFLSECCNFMYGFIMLIWKFSRFLASMLDILFRGIEFLTNFIMTGGKWTASALHVSVSDLKLNAYNLYTYVSDVIAQWSKTSAGAFTLVWDITFSVFANVFHSLNYVLSLSWRIFDSIMIGFAESVRFLTDQMYFFLVYYLPNIPKETYLVLITLLLLYLFVLSVLNHLSNRDMTFPILNRLGQPHRWEEMVEDAQFEFSDDDVNVSEVESEIDNDSLSDEDEEEEIEFEVTDDSDDSGSDQNSNLSDDSDGTSTTLSNDIDIQLPATTNGRYNLRRSTTPSNISYDSLKDFEREMEKERERQKCVVCQDQNKSVLILPCRHMCLCVDCGNQIARARNVARRTCPLCRQRIRTIMNVYV</sequence>
<evidence type="ECO:0000256" key="1">
    <source>
        <dbReference type="ARBA" id="ARBA00022771"/>
    </source>
</evidence>
<keyword evidence="8" id="KW-1185">Reference proteome</keyword>
<dbReference type="InterPro" id="IPR013083">
    <property type="entry name" value="Znf_RING/FYVE/PHD"/>
</dbReference>
<feature type="transmembrane region" description="Helical" evidence="5">
    <location>
        <begin position="154"/>
        <end position="174"/>
    </location>
</feature>
<accession>A0A210QVH6</accession>
<organism evidence="7 8">
    <name type="scientific">Mizuhopecten yessoensis</name>
    <name type="common">Japanese scallop</name>
    <name type="synonym">Patinopecten yessoensis</name>
    <dbReference type="NCBI Taxonomy" id="6573"/>
    <lineage>
        <taxon>Eukaryota</taxon>
        <taxon>Metazoa</taxon>
        <taxon>Spiralia</taxon>
        <taxon>Lophotrochozoa</taxon>
        <taxon>Mollusca</taxon>
        <taxon>Bivalvia</taxon>
        <taxon>Autobranchia</taxon>
        <taxon>Pteriomorphia</taxon>
        <taxon>Pectinida</taxon>
        <taxon>Pectinoidea</taxon>
        <taxon>Pectinidae</taxon>
        <taxon>Mizuhopecten</taxon>
    </lineage>
</organism>
<keyword evidence="1 3" id="KW-0863">Zinc-finger</keyword>
<keyword evidence="5" id="KW-0812">Transmembrane</keyword>
<dbReference type="GO" id="GO:0016567">
    <property type="term" value="P:protein ubiquitination"/>
    <property type="evidence" value="ECO:0007669"/>
    <property type="project" value="TreeGrafter"/>
</dbReference>
<evidence type="ECO:0000256" key="2">
    <source>
        <dbReference type="ARBA" id="ARBA00022833"/>
    </source>
</evidence>
<feature type="transmembrane region" description="Helical" evidence="5">
    <location>
        <begin position="36"/>
        <end position="62"/>
    </location>
</feature>
<feature type="transmembrane region" description="Helical" evidence="5">
    <location>
        <begin position="68"/>
        <end position="84"/>
    </location>
</feature>
<dbReference type="OrthoDB" id="1711136at2759"/>
<evidence type="ECO:0000256" key="4">
    <source>
        <dbReference type="SAM" id="MobiDB-lite"/>
    </source>
</evidence>
<evidence type="ECO:0000259" key="6">
    <source>
        <dbReference type="PROSITE" id="PS50089"/>
    </source>
</evidence>
<evidence type="ECO:0000313" key="7">
    <source>
        <dbReference type="EMBL" id="OWF52759.1"/>
    </source>
</evidence>
<reference evidence="7 8" key="1">
    <citation type="journal article" date="2017" name="Nat. Ecol. Evol.">
        <title>Scallop genome provides insights into evolution of bilaterian karyotype and development.</title>
        <authorList>
            <person name="Wang S."/>
            <person name="Zhang J."/>
            <person name="Jiao W."/>
            <person name="Li J."/>
            <person name="Xun X."/>
            <person name="Sun Y."/>
            <person name="Guo X."/>
            <person name="Huan P."/>
            <person name="Dong B."/>
            <person name="Zhang L."/>
            <person name="Hu X."/>
            <person name="Sun X."/>
            <person name="Wang J."/>
            <person name="Zhao C."/>
            <person name="Wang Y."/>
            <person name="Wang D."/>
            <person name="Huang X."/>
            <person name="Wang R."/>
            <person name="Lv J."/>
            <person name="Li Y."/>
            <person name="Zhang Z."/>
            <person name="Liu B."/>
            <person name="Lu W."/>
            <person name="Hui Y."/>
            <person name="Liang J."/>
            <person name="Zhou Z."/>
            <person name="Hou R."/>
            <person name="Li X."/>
            <person name="Liu Y."/>
            <person name="Li H."/>
            <person name="Ning X."/>
            <person name="Lin Y."/>
            <person name="Zhao L."/>
            <person name="Xing Q."/>
            <person name="Dou J."/>
            <person name="Li Y."/>
            <person name="Mao J."/>
            <person name="Guo H."/>
            <person name="Dou H."/>
            <person name="Li T."/>
            <person name="Mu C."/>
            <person name="Jiang W."/>
            <person name="Fu Q."/>
            <person name="Fu X."/>
            <person name="Miao Y."/>
            <person name="Liu J."/>
            <person name="Yu Q."/>
            <person name="Li R."/>
            <person name="Liao H."/>
            <person name="Li X."/>
            <person name="Kong Y."/>
            <person name="Jiang Z."/>
            <person name="Chourrout D."/>
            <person name="Li R."/>
            <person name="Bao Z."/>
        </authorList>
    </citation>
    <scope>NUCLEOTIDE SEQUENCE [LARGE SCALE GENOMIC DNA]</scope>
    <source>
        <strain evidence="7 8">PY_sf001</strain>
    </source>
</reference>
<dbReference type="PANTHER" id="PTHR22696:SF1">
    <property type="entry name" value="E3 UBIQUITIN-PROTEIN LIGASE RNF26"/>
    <property type="match status" value="1"/>
</dbReference>
<dbReference type="Gene3D" id="3.30.40.10">
    <property type="entry name" value="Zinc/RING finger domain, C3HC4 (zinc finger)"/>
    <property type="match status" value="1"/>
</dbReference>
<evidence type="ECO:0000256" key="5">
    <source>
        <dbReference type="SAM" id="Phobius"/>
    </source>
</evidence>
<feature type="region of interest" description="Disordered" evidence="4">
    <location>
        <begin position="276"/>
        <end position="329"/>
    </location>
</feature>
<protein>
    <submittedName>
        <fullName evidence="7">Ring finger protein 26</fullName>
    </submittedName>
</protein>
<feature type="transmembrane region" description="Helical" evidence="5">
    <location>
        <begin position="186"/>
        <end position="208"/>
    </location>
</feature>
<keyword evidence="5" id="KW-0472">Membrane</keyword>
<dbReference type="EMBL" id="NEDP02001659">
    <property type="protein sequence ID" value="OWF52759.1"/>
    <property type="molecule type" value="Genomic_DNA"/>
</dbReference>
<feature type="domain" description="RING-type" evidence="6">
    <location>
        <begin position="371"/>
        <end position="414"/>
    </location>
</feature>
<name>A0A210QVH6_MIZYE</name>
<dbReference type="SMART" id="SM00184">
    <property type="entry name" value="RING"/>
    <property type="match status" value="1"/>
</dbReference>
<proteinExistence type="predicted"/>
<dbReference type="SUPFAM" id="SSF57850">
    <property type="entry name" value="RING/U-box"/>
    <property type="match status" value="1"/>
</dbReference>
<dbReference type="PANTHER" id="PTHR22696">
    <property type="entry name" value="E3 UBIQUITIN-PROTEIN LIGASE RNF26"/>
    <property type="match status" value="1"/>
</dbReference>
<keyword evidence="5" id="KW-1133">Transmembrane helix</keyword>
<evidence type="ECO:0000313" key="8">
    <source>
        <dbReference type="Proteomes" id="UP000242188"/>
    </source>
</evidence>
<evidence type="ECO:0000256" key="3">
    <source>
        <dbReference type="PROSITE-ProRule" id="PRU00175"/>
    </source>
</evidence>
<feature type="compositionally biased region" description="Low complexity" evidence="4">
    <location>
        <begin position="306"/>
        <end position="326"/>
    </location>
</feature>
<feature type="transmembrane region" description="Helical" evidence="5">
    <location>
        <begin position="214"/>
        <end position="232"/>
    </location>
</feature>
<keyword evidence="2" id="KW-0862">Zinc</keyword>
<dbReference type="GO" id="GO:0006511">
    <property type="term" value="P:ubiquitin-dependent protein catabolic process"/>
    <property type="evidence" value="ECO:0007669"/>
    <property type="project" value="TreeGrafter"/>
</dbReference>
<dbReference type="STRING" id="6573.A0A210QVH6"/>
<comment type="caution">
    <text evidence="7">The sequence shown here is derived from an EMBL/GenBank/DDBJ whole genome shotgun (WGS) entry which is preliminary data.</text>
</comment>
<feature type="compositionally biased region" description="Acidic residues" evidence="4">
    <location>
        <begin position="276"/>
        <end position="305"/>
    </location>
</feature>
<dbReference type="InterPro" id="IPR001841">
    <property type="entry name" value="Znf_RING"/>
</dbReference>
<dbReference type="GO" id="GO:0061630">
    <property type="term" value="F:ubiquitin protein ligase activity"/>
    <property type="evidence" value="ECO:0007669"/>
    <property type="project" value="TreeGrafter"/>
</dbReference>
<dbReference type="GO" id="GO:0008270">
    <property type="term" value="F:zinc ion binding"/>
    <property type="evidence" value="ECO:0007669"/>
    <property type="project" value="UniProtKB-KW"/>
</dbReference>
<dbReference type="Pfam" id="PF13920">
    <property type="entry name" value="zf-C3HC4_3"/>
    <property type="match status" value="1"/>
</dbReference>
<keyword evidence="1 3" id="KW-0479">Metal-binding</keyword>
<dbReference type="AlphaFoldDB" id="A0A210QVH6"/>
<dbReference type="PROSITE" id="PS50089">
    <property type="entry name" value="ZF_RING_2"/>
    <property type="match status" value="1"/>
</dbReference>
<gene>
    <name evidence="7" type="ORF">KP79_PYT03726</name>
</gene>